<evidence type="ECO:0000256" key="6">
    <source>
        <dbReference type="ARBA" id="ARBA00023049"/>
    </source>
</evidence>
<dbReference type="PANTHER" id="PTHR11705:SF143">
    <property type="entry name" value="SLL0236 PROTEIN"/>
    <property type="match status" value="1"/>
</dbReference>
<dbReference type="PROSITE" id="PS52035">
    <property type="entry name" value="PEPTIDASE_M14"/>
    <property type="match status" value="1"/>
</dbReference>
<proteinExistence type="inferred from homology"/>
<dbReference type="GO" id="GO:0008270">
    <property type="term" value="F:zinc ion binding"/>
    <property type="evidence" value="ECO:0007669"/>
    <property type="project" value="InterPro"/>
</dbReference>
<comment type="similarity">
    <text evidence="2">Belongs to the peptidase M14 family.</text>
</comment>
<dbReference type="AlphaFoldDB" id="A0A1J5UAH0"/>
<accession>A0A1J5UAH0</accession>
<protein>
    <recommendedName>
        <fullName evidence="9">Peptidase M14 domain-containing protein</fullName>
    </recommendedName>
</protein>
<dbReference type="Gene3D" id="3.40.630.10">
    <property type="entry name" value="Zn peptidases"/>
    <property type="match status" value="2"/>
</dbReference>
<evidence type="ECO:0000313" key="11">
    <source>
        <dbReference type="Proteomes" id="UP000183615"/>
    </source>
</evidence>
<feature type="domain" description="Peptidase M14" evidence="9">
    <location>
        <begin position="61"/>
        <end position="549"/>
    </location>
</feature>
<dbReference type="GO" id="GO:0006508">
    <property type="term" value="P:proteolysis"/>
    <property type="evidence" value="ECO:0007669"/>
    <property type="project" value="UniProtKB-KW"/>
</dbReference>
<dbReference type="Pfam" id="PF00246">
    <property type="entry name" value="Peptidase_M14"/>
    <property type="match status" value="3"/>
</dbReference>
<evidence type="ECO:0000256" key="7">
    <source>
        <dbReference type="SAM" id="MobiDB-lite"/>
    </source>
</evidence>
<evidence type="ECO:0000256" key="1">
    <source>
        <dbReference type="ARBA" id="ARBA00001947"/>
    </source>
</evidence>
<evidence type="ECO:0000259" key="9">
    <source>
        <dbReference type="PROSITE" id="PS52035"/>
    </source>
</evidence>
<dbReference type="SMART" id="SM00631">
    <property type="entry name" value="Zn_pept"/>
    <property type="match status" value="1"/>
</dbReference>
<evidence type="ECO:0000256" key="5">
    <source>
        <dbReference type="ARBA" id="ARBA00022833"/>
    </source>
</evidence>
<evidence type="ECO:0000256" key="3">
    <source>
        <dbReference type="ARBA" id="ARBA00022670"/>
    </source>
</evidence>
<dbReference type="EMBL" id="MIYZ01000004">
    <property type="protein sequence ID" value="OIR22892.1"/>
    <property type="molecule type" value="Genomic_DNA"/>
</dbReference>
<comment type="cofactor">
    <cofactor evidence="1">
        <name>Zn(2+)</name>
        <dbReference type="ChEBI" id="CHEBI:29105"/>
    </cofactor>
</comment>
<keyword evidence="5" id="KW-0862">Zinc</keyword>
<evidence type="ECO:0000256" key="8">
    <source>
        <dbReference type="SAM" id="Phobius"/>
    </source>
</evidence>
<evidence type="ECO:0000313" key="10">
    <source>
        <dbReference type="EMBL" id="OIR22892.1"/>
    </source>
</evidence>
<dbReference type="GO" id="GO:0005615">
    <property type="term" value="C:extracellular space"/>
    <property type="evidence" value="ECO:0007669"/>
    <property type="project" value="TreeGrafter"/>
</dbReference>
<evidence type="ECO:0000256" key="2">
    <source>
        <dbReference type="ARBA" id="ARBA00005988"/>
    </source>
</evidence>
<keyword evidence="4" id="KW-0378">Hydrolase</keyword>
<keyword evidence="8" id="KW-0472">Membrane</keyword>
<keyword evidence="8" id="KW-1133">Transmembrane helix</keyword>
<keyword evidence="8" id="KW-0812">Transmembrane</keyword>
<feature type="region of interest" description="Disordered" evidence="7">
    <location>
        <begin position="765"/>
        <end position="810"/>
    </location>
</feature>
<sequence length="810" mass="91672">MNRISSVSLAIMLTLTTMGTGSLDNPEFTKINNTSNGFDGNENDTIDRTNTFPFDILFEDYYDTSAEVYADLLTFQNDHPDIVELYTLTDIIPAGQTWQGNEIYGVKISDNVANEPAYYDDPDEETYFIVSNHHAREWMTVVTPMYFIYYLTHFYGMEPTDNDGDGLINEDMIDGVDNDGDGEQGGRVDEFGRALFDGIDNDGDGIIDEGIDEDPSEARVTHLVNNRETWIIPLLNPDGYNYDREDPDRFWRKNMRDNDDNDRYGDACDGVDINRNYPLEWSHNTQGQALIGDDLEPEFTVDDDNPCSDVYHGPRDFFDDDGDCDEVWCDSPIINPGDQNTQSGIDEDPPDALHLDDDGDGMIDEDREGGFTEPETQVIEYLTWRLDIYEDYPQDKYLEDYQNGIIRNNWPDMFMYAPDGDYIRNYRTEAHDMKHNIMNSVSYHSYSALYIWPWGYKDQDPPHELYMENQVKPLMNVTGYGNWKDQGGYKVSGDINDYLYGMQGSFSYTVELNYANQGGLEGGFHADPLLIRPTVRMHLLTNIYFMDESPKARIGQMITSDTGNLGIGTINSPEDTMMPKLTILSNKDAVMVGFGTDSKVEFDENKIYANDNIHVEVNVENAQYMLRDSLYLKYRTEKMPEGIWDEVVMTCVDNCDTKDYSNYNNTGGVVVRNSIYDAQIPKTDNSMNVEFYAVAQDSRLAGAFGGGFVYTGYGNAEPIEVFVDDIIGFGNGIVDFFAVAIMMGIIYGVVWGGLYKTVGIATEAERRKNEDDEVKNKAPKKKAKPPAKPPTKGNIKKVNPKTVAAIPKEG</sequence>
<gene>
    <name evidence="10" type="ORF">BET99_03220</name>
</gene>
<keyword evidence="3" id="KW-0645">Protease</keyword>
<feature type="transmembrane region" description="Helical" evidence="8">
    <location>
        <begin position="736"/>
        <end position="758"/>
    </location>
</feature>
<reference evidence="10 11" key="1">
    <citation type="submission" date="2016-08" db="EMBL/GenBank/DDBJ databases">
        <title>New Insights into Marine Group III Euryarchaeota, from dark to light.</title>
        <authorList>
            <person name="Haro-Moreno J.M."/>
            <person name="Rodriguez-Valera F."/>
            <person name="Lopez-Garcia P."/>
            <person name="Moreira D."/>
            <person name="Martin-Cuadrado A.B."/>
        </authorList>
    </citation>
    <scope>NUCLEOTIDE SEQUENCE [LARGE SCALE GENOMIC DNA]</scope>
    <source>
        <strain evidence="10">CG-Epi2</strain>
    </source>
</reference>
<dbReference type="Proteomes" id="UP000183615">
    <property type="component" value="Unassembled WGS sequence"/>
</dbReference>
<organism evidence="10 11">
    <name type="scientific">Marine Group III euryarchaeote CG-Epi2</name>
    <dbReference type="NCBI Taxonomy" id="1888996"/>
    <lineage>
        <taxon>Archaea</taxon>
        <taxon>Methanobacteriati</taxon>
        <taxon>Thermoplasmatota</taxon>
        <taxon>Thermoplasmata</taxon>
        <taxon>Candidatus Thermoprofundales</taxon>
    </lineage>
</organism>
<name>A0A1J5UAH0_9ARCH</name>
<keyword evidence="6" id="KW-0482">Metalloprotease</keyword>
<dbReference type="PANTHER" id="PTHR11705">
    <property type="entry name" value="PROTEASE FAMILY M14 CARBOXYPEPTIDASE A,B"/>
    <property type="match status" value="1"/>
</dbReference>
<evidence type="ECO:0000256" key="4">
    <source>
        <dbReference type="ARBA" id="ARBA00022801"/>
    </source>
</evidence>
<comment type="caution">
    <text evidence="10">The sequence shown here is derived from an EMBL/GenBank/DDBJ whole genome shotgun (WGS) entry which is preliminary data.</text>
</comment>
<dbReference type="GO" id="GO:0004181">
    <property type="term" value="F:metallocarboxypeptidase activity"/>
    <property type="evidence" value="ECO:0007669"/>
    <property type="project" value="InterPro"/>
</dbReference>
<dbReference type="InterPro" id="IPR000834">
    <property type="entry name" value="Peptidase_M14"/>
</dbReference>
<dbReference type="SUPFAM" id="SSF53187">
    <property type="entry name" value="Zn-dependent exopeptidases"/>
    <property type="match status" value="2"/>
</dbReference>
<feature type="compositionally biased region" description="Basic and acidic residues" evidence="7">
    <location>
        <begin position="765"/>
        <end position="776"/>
    </location>
</feature>